<dbReference type="KEGG" id="mmes:MMSR116_04680"/>
<feature type="transmembrane region" description="Helical" evidence="1">
    <location>
        <begin position="39"/>
        <end position="61"/>
    </location>
</feature>
<organism evidence="3 4">
    <name type="scientific">Methylobacterium mesophilicum SR1.6/6</name>
    <dbReference type="NCBI Taxonomy" id="908290"/>
    <lineage>
        <taxon>Bacteria</taxon>
        <taxon>Pseudomonadati</taxon>
        <taxon>Pseudomonadota</taxon>
        <taxon>Alphaproteobacteria</taxon>
        <taxon>Hyphomicrobiales</taxon>
        <taxon>Methylobacteriaceae</taxon>
        <taxon>Methylobacterium</taxon>
    </lineage>
</organism>
<reference evidence="3 4" key="1">
    <citation type="journal article" date="2012" name="Genet. Mol. Biol.">
        <title>Analysis of 16S rRNA and mxaF genes revealing insights into Methylobacterium niche-specific plant association.</title>
        <authorList>
            <person name="Dourado M.N."/>
            <person name="Andreote F.D."/>
            <person name="Dini-Andreote F."/>
            <person name="Conti R."/>
            <person name="Araujo J.M."/>
            <person name="Araujo W.L."/>
        </authorList>
    </citation>
    <scope>NUCLEOTIDE SEQUENCE [LARGE SCALE GENOMIC DNA]</scope>
    <source>
        <strain evidence="3 4">SR1.6/6</strain>
    </source>
</reference>
<keyword evidence="1" id="KW-1133">Transmembrane helix</keyword>
<dbReference type="AlphaFoldDB" id="A0A6B9FJI1"/>
<name>A0A6B9FJI1_9HYPH</name>
<evidence type="ECO:0000313" key="3">
    <source>
        <dbReference type="EMBL" id="QGY01274.1"/>
    </source>
</evidence>
<feature type="transmembrane region" description="Helical" evidence="1">
    <location>
        <begin position="12"/>
        <end position="33"/>
    </location>
</feature>
<evidence type="ECO:0000313" key="4">
    <source>
        <dbReference type="Proteomes" id="UP000012488"/>
    </source>
</evidence>
<proteinExistence type="predicted"/>
<feature type="transmembrane region" description="Helical" evidence="1">
    <location>
        <begin position="82"/>
        <end position="103"/>
    </location>
</feature>
<feature type="transmembrane region" description="Helical" evidence="1">
    <location>
        <begin position="123"/>
        <end position="146"/>
    </location>
</feature>
<dbReference type="Pfam" id="PF07331">
    <property type="entry name" value="TctB"/>
    <property type="match status" value="1"/>
</dbReference>
<dbReference type="RefSeq" id="WP_010685080.1">
    <property type="nucleotide sequence ID" value="NZ_CP043538.1"/>
</dbReference>
<evidence type="ECO:0000259" key="2">
    <source>
        <dbReference type="Pfam" id="PF07331"/>
    </source>
</evidence>
<feature type="domain" description="DUF1468" evidence="2">
    <location>
        <begin position="16"/>
        <end position="151"/>
    </location>
</feature>
<accession>A0A6B9FJI1</accession>
<dbReference type="OrthoDB" id="5186924at2"/>
<reference evidence="3 4" key="2">
    <citation type="journal article" date="2013" name="Genome Announc.">
        <title>Draft Genome Sequence of Methylobacterium mesophilicum Strain SR1.6/6, Isolated from Citrus sinensis.</title>
        <authorList>
            <person name="Marinho Almeida D."/>
            <person name="Dini-Andreote F."/>
            <person name="Camargo Neves A.A."/>
            <person name="Juca Ramos R.T."/>
            <person name="Andreote F.D."/>
            <person name="Carneiro A.R."/>
            <person name="Oliveira de Souza Lima A."/>
            <person name="Caracciolo Gomes de Sa P.H."/>
            <person name="Ribeiro Barbosa M.S."/>
            <person name="Araujo W.L."/>
            <person name="Silva A."/>
        </authorList>
    </citation>
    <scope>NUCLEOTIDE SEQUENCE [LARGE SCALE GENOMIC DNA]</scope>
    <source>
        <strain evidence="3 4">SR1.6/6</strain>
    </source>
</reference>
<dbReference type="EMBL" id="CP043538">
    <property type="protein sequence ID" value="QGY01274.1"/>
    <property type="molecule type" value="Genomic_DNA"/>
</dbReference>
<keyword evidence="1" id="KW-0472">Membrane</keyword>
<evidence type="ECO:0000256" key="1">
    <source>
        <dbReference type="SAM" id="Phobius"/>
    </source>
</evidence>
<sequence length="158" mass="16619">MLYSIQQHRERYAGTLTALIGLGAIAESATYGLGTLAAIGPGAFPLAMGVILVVCGLGIGLSEARAADAHDHDRVDLSRPEWRGWGCIIGGMLAFLLLARTAGLFPATFTCVFLSAMGDRTSTLRGACLLATLIAAFGCALFYYGLHIQLPPFAWGQS</sequence>
<dbReference type="Proteomes" id="UP000012488">
    <property type="component" value="Chromosome"/>
</dbReference>
<keyword evidence="1" id="KW-0812">Transmembrane</keyword>
<dbReference type="InterPro" id="IPR009936">
    <property type="entry name" value="DUF1468"/>
</dbReference>
<gene>
    <name evidence="3" type="ORF">MMSR116_04680</name>
</gene>
<protein>
    <submittedName>
        <fullName evidence="3">Tripartite tricarboxylate transporter TctB family protein</fullName>
    </submittedName>
</protein>